<dbReference type="PANTHER" id="PTHR46797">
    <property type="entry name" value="HTH-TYPE TRANSCRIPTIONAL REGULATOR"/>
    <property type="match status" value="1"/>
</dbReference>
<dbReference type="InterPro" id="IPR010982">
    <property type="entry name" value="Lambda_DNA-bd_dom_sf"/>
</dbReference>
<dbReference type="PANTHER" id="PTHR46797:SF1">
    <property type="entry name" value="METHYLPHOSPHONATE SYNTHASE"/>
    <property type="match status" value="1"/>
</dbReference>
<dbReference type="RefSeq" id="WP_138184848.1">
    <property type="nucleotide sequence ID" value="NZ_LS992241.1"/>
</dbReference>
<dbReference type="SUPFAM" id="SSF48452">
    <property type="entry name" value="TPR-like"/>
    <property type="match status" value="1"/>
</dbReference>
<dbReference type="GO" id="GO:0005829">
    <property type="term" value="C:cytosol"/>
    <property type="evidence" value="ECO:0007669"/>
    <property type="project" value="TreeGrafter"/>
</dbReference>
<evidence type="ECO:0000256" key="1">
    <source>
        <dbReference type="ARBA" id="ARBA00023125"/>
    </source>
</evidence>
<organism evidence="3 4">
    <name type="scientific">Paenibacillus alvei</name>
    <name type="common">Bacillus alvei</name>
    <dbReference type="NCBI Taxonomy" id="44250"/>
    <lineage>
        <taxon>Bacteria</taxon>
        <taxon>Bacillati</taxon>
        <taxon>Bacillota</taxon>
        <taxon>Bacilli</taxon>
        <taxon>Bacillales</taxon>
        <taxon>Paenibacillaceae</taxon>
        <taxon>Paenibacillus</taxon>
    </lineage>
</organism>
<dbReference type="AlphaFoldDB" id="A0A383R821"/>
<dbReference type="Proteomes" id="UP000304148">
    <property type="component" value="Chromosome"/>
</dbReference>
<evidence type="ECO:0000313" key="4">
    <source>
        <dbReference type="Proteomes" id="UP000304148"/>
    </source>
</evidence>
<keyword evidence="1 3" id="KW-0238">DNA-binding</keyword>
<dbReference type="InterPro" id="IPR050807">
    <property type="entry name" value="TransReg_Diox_bact_type"/>
</dbReference>
<sequence length="426" mass="48888">MSTTLVMSLGELFKQTRRATGMTQTELSERSGIQKGTVSKIENDEVKRPEFSTVQPLSAALNISLDTLIDYYVEIEKRPDSLLHILQFTIQHQSSKETICKVASKYLESANEDSYDLTNRLYTIINSIEDSTIQFTLYNLIIEYSRSHGIMPYIAKGMYQRYLIERNDFSKLKVSYQNGRYVLQYVDFLSPKERVCLFYKLAIHAYTLSHHNECIEYCKEVLKNEESLFKADALGILIDAYFSIGEYTQSELYLLQYKNFAYPHTKENVVLMDAFYAARKGDTTKAEELLEAFLKTCSNASIIPATKQLLQLYLFQNKLEAAKTILENDRATASLVDESNPLVCATYADYLRIKGEYYIAVGEIDNSITYMVECALWYSKIDDTTNEKVALNTAMHIHLTNNVSPQSTLDKLRNYYQRSSNLEGLS</sequence>
<gene>
    <name evidence="3" type="ORF">PBLR_10921</name>
</gene>
<dbReference type="Pfam" id="PF01381">
    <property type="entry name" value="HTH_3"/>
    <property type="match status" value="1"/>
</dbReference>
<dbReference type="GO" id="GO:0003677">
    <property type="term" value="F:DNA binding"/>
    <property type="evidence" value="ECO:0007669"/>
    <property type="project" value="UniProtKB-KW"/>
</dbReference>
<dbReference type="InterPro" id="IPR001387">
    <property type="entry name" value="Cro/C1-type_HTH"/>
</dbReference>
<name>A0A383R821_PAEAL</name>
<dbReference type="GO" id="GO:0003700">
    <property type="term" value="F:DNA-binding transcription factor activity"/>
    <property type="evidence" value="ECO:0007669"/>
    <property type="project" value="TreeGrafter"/>
</dbReference>
<accession>A0A383R821</accession>
<dbReference type="Gene3D" id="1.25.40.10">
    <property type="entry name" value="Tetratricopeptide repeat domain"/>
    <property type="match status" value="1"/>
</dbReference>
<dbReference type="EMBL" id="LS992241">
    <property type="protein sequence ID" value="SYX82499.1"/>
    <property type="molecule type" value="Genomic_DNA"/>
</dbReference>
<dbReference type="SUPFAM" id="SSF47413">
    <property type="entry name" value="lambda repressor-like DNA-binding domains"/>
    <property type="match status" value="1"/>
</dbReference>
<protein>
    <submittedName>
        <fullName evidence="3">Putative DNA-binding protein</fullName>
    </submittedName>
</protein>
<feature type="domain" description="HTH cro/C1-type" evidence="2">
    <location>
        <begin position="13"/>
        <end position="68"/>
    </location>
</feature>
<dbReference type="InterPro" id="IPR011990">
    <property type="entry name" value="TPR-like_helical_dom_sf"/>
</dbReference>
<reference evidence="4" key="1">
    <citation type="submission" date="2018-08" db="EMBL/GenBank/DDBJ databases">
        <authorList>
            <person name="Chevrot R."/>
        </authorList>
    </citation>
    <scope>NUCLEOTIDE SEQUENCE [LARGE SCALE GENOMIC DNA]</scope>
</reference>
<evidence type="ECO:0000259" key="2">
    <source>
        <dbReference type="PROSITE" id="PS50943"/>
    </source>
</evidence>
<dbReference type="CDD" id="cd00093">
    <property type="entry name" value="HTH_XRE"/>
    <property type="match status" value="1"/>
</dbReference>
<evidence type="ECO:0000313" key="3">
    <source>
        <dbReference type="EMBL" id="SYX82499.1"/>
    </source>
</evidence>
<dbReference type="PROSITE" id="PS50943">
    <property type="entry name" value="HTH_CROC1"/>
    <property type="match status" value="1"/>
</dbReference>
<proteinExistence type="predicted"/>
<dbReference type="Gene3D" id="1.10.260.40">
    <property type="entry name" value="lambda repressor-like DNA-binding domains"/>
    <property type="match status" value="1"/>
</dbReference>
<dbReference type="SMART" id="SM00530">
    <property type="entry name" value="HTH_XRE"/>
    <property type="match status" value="1"/>
</dbReference>